<sequence>MSLKALLRFPLVYVVQYLVGLLLMFVLVEKLAVPKLLAPLLVIVVTVPLTFVLSRALLGPGVRSGDGA</sequence>
<gene>
    <name evidence="7" type="ORF">L602_000100000660</name>
</gene>
<dbReference type="Proteomes" id="UP000318141">
    <property type="component" value="Unassembled WGS sequence"/>
</dbReference>
<dbReference type="InterPro" id="IPR007267">
    <property type="entry name" value="GtrA_DPMS_TM"/>
</dbReference>
<feature type="domain" description="GtrA/DPMS transmembrane" evidence="6">
    <location>
        <begin position="3"/>
        <end position="56"/>
    </location>
</feature>
<accession>A0A562BV40</accession>
<comment type="subcellular location">
    <subcellularLocation>
        <location evidence="1">Membrane</location>
        <topology evidence="1">Multi-pass membrane protein</topology>
    </subcellularLocation>
</comment>
<name>A0A562BV40_9BURK</name>
<evidence type="ECO:0000313" key="8">
    <source>
        <dbReference type="Proteomes" id="UP000318141"/>
    </source>
</evidence>
<proteinExistence type="predicted"/>
<evidence type="ECO:0000256" key="1">
    <source>
        <dbReference type="ARBA" id="ARBA00004141"/>
    </source>
</evidence>
<evidence type="ECO:0000256" key="4">
    <source>
        <dbReference type="ARBA" id="ARBA00023136"/>
    </source>
</evidence>
<reference evidence="7 8" key="1">
    <citation type="submission" date="2019-07" db="EMBL/GenBank/DDBJ databases">
        <title>Genome sequencing of lignin-degrading bacterial isolates.</title>
        <authorList>
            <person name="Gladden J."/>
        </authorList>
    </citation>
    <scope>NUCLEOTIDE SEQUENCE [LARGE SCALE GENOMIC DNA]</scope>
    <source>
        <strain evidence="7 8">J11</strain>
    </source>
</reference>
<feature type="transmembrane region" description="Helical" evidence="5">
    <location>
        <begin position="40"/>
        <end position="58"/>
    </location>
</feature>
<evidence type="ECO:0000259" key="6">
    <source>
        <dbReference type="Pfam" id="PF04138"/>
    </source>
</evidence>
<dbReference type="AlphaFoldDB" id="A0A562BV40"/>
<feature type="transmembrane region" description="Helical" evidence="5">
    <location>
        <begin position="6"/>
        <end position="28"/>
    </location>
</feature>
<dbReference type="EMBL" id="VLJN01000001">
    <property type="protein sequence ID" value="TWG89176.1"/>
    <property type="molecule type" value="Genomic_DNA"/>
</dbReference>
<evidence type="ECO:0000313" key="7">
    <source>
        <dbReference type="EMBL" id="TWG89176.1"/>
    </source>
</evidence>
<dbReference type="GO" id="GO:0000271">
    <property type="term" value="P:polysaccharide biosynthetic process"/>
    <property type="evidence" value="ECO:0007669"/>
    <property type="project" value="InterPro"/>
</dbReference>
<keyword evidence="8" id="KW-1185">Reference proteome</keyword>
<organism evidence="7 8">
    <name type="scientific">Cupriavidus gilardii J11</name>
    <dbReference type="NCBI Taxonomy" id="936133"/>
    <lineage>
        <taxon>Bacteria</taxon>
        <taxon>Pseudomonadati</taxon>
        <taxon>Pseudomonadota</taxon>
        <taxon>Betaproteobacteria</taxon>
        <taxon>Burkholderiales</taxon>
        <taxon>Burkholderiaceae</taxon>
        <taxon>Cupriavidus</taxon>
    </lineage>
</organism>
<keyword evidence="2 5" id="KW-0812">Transmembrane</keyword>
<dbReference type="Pfam" id="PF04138">
    <property type="entry name" value="GtrA_DPMS_TM"/>
    <property type="match status" value="1"/>
</dbReference>
<keyword evidence="3 5" id="KW-1133">Transmembrane helix</keyword>
<dbReference type="GO" id="GO:0016020">
    <property type="term" value="C:membrane"/>
    <property type="evidence" value="ECO:0007669"/>
    <property type="project" value="UniProtKB-SubCell"/>
</dbReference>
<protein>
    <submittedName>
        <fullName evidence="7">GtrA-like protein</fullName>
    </submittedName>
</protein>
<keyword evidence="4 5" id="KW-0472">Membrane</keyword>
<comment type="caution">
    <text evidence="7">The sequence shown here is derived from an EMBL/GenBank/DDBJ whole genome shotgun (WGS) entry which is preliminary data.</text>
</comment>
<evidence type="ECO:0000256" key="3">
    <source>
        <dbReference type="ARBA" id="ARBA00022989"/>
    </source>
</evidence>
<evidence type="ECO:0000256" key="2">
    <source>
        <dbReference type="ARBA" id="ARBA00022692"/>
    </source>
</evidence>
<evidence type="ECO:0000256" key="5">
    <source>
        <dbReference type="SAM" id="Phobius"/>
    </source>
</evidence>